<accession>A0AAX1TXM5</accession>
<dbReference type="GO" id="GO:0004521">
    <property type="term" value="F:RNA endonuclease activity"/>
    <property type="evidence" value="ECO:0007669"/>
    <property type="project" value="InterPro"/>
</dbReference>
<evidence type="ECO:0000256" key="2">
    <source>
        <dbReference type="ARBA" id="ARBA00009959"/>
    </source>
</evidence>
<dbReference type="AlphaFoldDB" id="A0AAX1TXM5"/>
<feature type="binding site" evidence="9">
    <location>
        <position position="30"/>
    </location>
    <ligand>
        <name>Mg(2+)</name>
        <dbReference type="ChEBI" id="CHEBI:18420"/>
        <note>catalytic</note>
    </ligand>
</feature>
<evidence type="ECO:0000256" key="7">
    <source>
        <dbReference type="ARBA" id="ARBA00022842"/>
    </source>
</evidence>
<gene>
    <name evidence="9 10" type="primary">cas2</name>
    <name evidence="10" type="ORF">DW139_05335</name>
</gene>
<dbReference type="InterPro" id="IPR019199">
    <property type="entry name" value="Virulence_VapD/CRISPR_Cas2"/>
</dbReference>
<dbReference type="HAMAP" id="MF_01471">
    <property type="entry name" value="Cas2"/>
    <property type="match status" value="1"/>
</dbReference>
<dbReference type="NCBIfam" id="TIGR01573">
    <property type="entry name" value="cas2"/>
    <property type="match status" value="1"/>
</dbReference>
<keyword evidence="3 9" id="KW-0540">Nuclease</keyword>
<dbReference type="SUPFAM" id="SSF143430">
    <property type="entry name" value="TTP0101/SSO1404-like"/>
    <property type="match status" value="1"/>
</dbReference>
<dbReference type="GO" id="GO:0051607">
    <property type="term" value="P:defense response to virus"/>
    <property type="evidence" value="ECO:0007669"/>
    <property type="project" value="UniProtKB-UniRule"/>
</dbReference>
<comment type="cofactor">
    <cofactor evidence="1 9">
        <name>Mg(2+)</name>
        <dbReference type="ChEBI" id="CHEBI:18420"/>
    </cofactor>
</comment>
<keyword evidence="6 9" id="KW-0378">Hydrolase</keyword>
<keyword evidence="5 9" id="KW-0255">Endonuclease</keyword>
<protein>
    <recommendedName>
        <fullName evidence="9">CRISPR-associated endoribonuclease Cas2</fullName>
        <ecNumber evidence="9">3.1.-.-</ecNumber>
    </recommendedName>
</protein>
<proteinExistence type="inferred from homology"/>
<dbReference type="InterPro" id="IPR021127">
    <property type="entry name" value="CRISPR_associated_Cas2"/>
</dbReference>
<evidence type="ECO:0000313" key="11">
    <source>
        <dbReference type="Proteomes" id="UP000284589"/>
    </source>
</evidence>
<evidence type="ECO:0000256" key="9">
    <source>
        <dbReference type="HAMAP-Rule" id="MF_01471"/>
    </source>
</evidence>
<evidence type="ECO:0000256" key="5">
    <source>
        <dbReference type="ARBA" id="ARBA00022759"/>
    </source>
</evidence>
<dbReference type="CDD" id="cd09725">
    <property type="entry name" value="Cas2_I_II_III"/>
    <property type="match status" value="1"/>
</dbReference>
<dbReference type="GO" id="GO:0043571">
    <property type="term" value="P:maintenance of CRISPR repeat elements"/>
    <property type="evidence" value="ECO:0007669"/>
    <property type="project" value="UniProtKB-UniRule"/>
</dbReference>
<comment type="similarity">
    <text evidence="2 9">Belongs to the CRISPR-associated endoribonuclease Cas2 protein family.</text>
</comment>
<evidence type="ECO:0000256" key="8">
    <source>
        <dbReference type="ARBA" id="ARBA00023118"/>
    </source>
</evidence>
<dbReference type="GO" id="GO:0016787">
    <property type="term" value="F:hydrolase activity"/>
    <property type="evidence" value="ECO:0007669"/>
    <property type="project" value="UniProtKB-KW"/>
</dbReference>
<dbReference type="Pfam" id="PF09827">
    <property type="entry name" value="CRISPR_Cas2"/>
    <property type="match status" value="1"/>
</dbReference>
<comment type="caution">
    <text evidence="10">The sequence shown here is derived from an EMBL/GenBank/DDBJ whole genome shotgun (WGS) entry which is preliminary data.</text>
</comment>
<organism evidence="10 11">
    <name type="scientific">Bifidobacterium adolescentis</name>
    <dbReference type="NCBI Taxonomy" id="1680"/>
    <lineage>
        <taxon>Bacteria</taxon>
        <taxon>Bacillati</taxon>
        <taxon>Actinomycetota</taxon>
        <taxon>Actinomycetes</taxon>
        <taxon>Bifidobacteriales</taxon>
        <taxon>Bifidobacteriaceae</taxon>
        <taxon>Bifidobacterium</taxon>
    </lineage>
</organism>
<comment type="subunit">
    <text evidence="9">Homodimer, forms a heterotetramer with a Cas1 homodimer.</text>
</comment>
<reference evidence="10 11" key="1">
    <citation type="submission" date="2018-08" db="EMBL/GenBank/DDBJ databases">
        <title>A genome reference for cultivated species of the human gut microbiota.</title>
        <authorList>
            <person name="Zou Y."/>
            <person name="Xue W."/>
            <person name="Luo G."/>
        </authorList>
    </citation>
    <scope>NUCLEOTIDE SEQUENCE [LARGE SCALE GENOMIC DNA]</scope>
    <source>
        <strain evidence="10 11">AM12-20</strain>
    </source>
</reference>
<dbReference type="Proteomes" id="UP000284589">
    <property type="component" value="Unassembled WGS sequence"/>
</dbReference>
<name>A0AAX1TXM5_BIFAD</name>
<keyword evidence="8 9" id="KW-0051">Antiviral defense</keyword>
<comment type="function">
    <text evidence="9">CRISPR (clustered regularly interspaced short palindromic repeat), is an adaptive immune system that provides protection against mobile genetic elements (viruses, transposable elements and conjugative plasmids). CRISPR clusters contain sequences complementary to antecedent mobile elements and target invading nucleic acids. CRISPR clusters are transcribed and processed into CRISPR RNA (crRNA). Functions as a ssRNA-specific endoribonuclease. Involved in the integration of spacer DNA into the CRISPR cassette.</text>
</comment>
<dbReference type="PANTHER" id="PTHR34405:SF3">
    <property type="entry name" value="CRISPR-ASSOCIATED ENDORIBONUCLEASE CAS2 3"/>
    <property type="match status" value="1"/>
</dbReference>
<dbReference type="Gene3D" id="3.30.70.240">
    <property type="match status" value="1"/>
</dbReference>
<keyword evidence="4 9" id="KW-0479">Metal-binding</keyword>
<evidence type="ECO:0000256" key="4">
    <source>
        <dbReference type="ARBA" id="ARBA00022723"/>
    </source>
</evidence>
<dbReference type="GO" id="GO:0046872">
    <property type="term" value="F:metal ion binding"/>
    <property type="evidence" value="ECO:0007669"/>
    <property type="project" value="UniProtKB-UniRule"/>
</dbReference>
<evidence type="ECO:0000256" key="1">
    <source>
        <dbReference type="ARBA" id="ARBA00001946"/>
    </source>
</evidence>
<evidence type="ECO:0000256" key="6">
    <source>
        <dbReference type="ARBA" id="ARBA00022801"/>
    </source>
</evidence>
<sequence length="115" mass="13322">MGRKLNIAESEFVKERVMTNQKRGYLVAYDISDDCCRSHVAKILQHYGERLQYSIFLLRVRPSMMLDVRMQIEREIDDSIDSVVFCSLGTISQTEEGLDFLGRRGYVDLEIPTVI</sequence>
<dbReference type="EMBL" id="QRLP01000003">
    <property type="protein sequence ID" value="RHJ18079.1"/>
    <property type="molecule type" value="Genomic_DNA"/>
</dbReference>
<dbReference type="EC" id="3.1.-.-" evidence="9"/>
<dbReference type="PANTHER" id="PTHR34405">
    <property type="entry name" value="CRISPR-ASSOCIATED ENDORIBONUCLEASE CAS2"/>
    <property type="match status" value="1"/>
</dbReference>
<keyword evidence="7 9" id="KW-0460">Magnesium</keyword>
<evidence type="ECO:0000256" key="3">
    <source>
        <dbReference type="ARBA" id="ARBA00022722"/>
    </source>
</evidence>
<evidence type="ECO:0000313" key="10">
    <source>
        <dbReference type="EMBL" id="RHJ18079.1"/>
    </source>
</evidence>